<evidence type="ECO:0000313" key="5">
    <source>
        <dbReference type="EMBL" id="BAM02737.1"/>
    </source>
</evidence>
<name>I0IBU9_PHYMF</name>
<dbReference type="PATRIC" id="fig|1142394.8.peg.593"/>
<dbReference type="STRING" id="1142394.PSMK_05780"/>
<keyword evidence="1" id="KW-0547">Nucleotide-binding</keyword>
<dbReference type="RefSeq" id="WP_014435957.1">
    <property type="nucleotide sequence ID" value="NC_017080.1"/>
</dbReference>
<dbReference type="eggNOG" id="COG3177">
    <property type="taxonomic scope" value="Bacteria"/>
</dbReference>
<dbReference type="PANTHER" id="PTHR13504:SF35">
    <property type="entry name" value="PROTEIN ADENYLYLTRANSFERASE SOFIC"/>
    <property type="match status" value="1"/>
</dbReference>
<evidence type="ECO:0000256" key="3">
    <source>
        <dbReference type="PIRSR" id="PIRSR640198-2"/>
    </source>
</evidence>
<dbReference type="InterPro" id="IPR040198">
    <property type="entry name" value="Fido_containing"/>
</dbReference>
<feature type="domain" description="Fido" evidence="4">
    <location>
        <begin position="95"/>
        <end position="262"/>
    </location>
</feature>
<dbReference type="Gene3D" id="1.10.3290.10">
    <property type="entry name" value="Fido-like domain"/>
    <property type="match status" value="1"/>
</dbReference>
<evidence type="ECO:0000313" key="6">
    <source>
        <dbReference type="Proteomes" id="UP000007881"/>
    </source>
</evidence>
<evidence type="ECO:0000256" key="2">
    <source>
        <dbReference type="PIRSR" id="PIRSR640198-1"/>
    </source>
</evidence>
<dbReference type="InterPro" id="IPR026287">
    <property type="entry name" value="SoFic-like"/>
</dbReference>
<dbReference type="EMBL" id="AP012338">
    <property type="protein sequence ID" value="BAM02737.1"/>
    <property type="molecule type" value="Genomic_DNA"/>
</dbReference>
<dbReference type="InterPro" id="IPR003812">
    <property type="entry name" value="Fido"/>
</dbReference>
<dbReference type="KEGG" id="phm:PSMK_05780"/>
<organism evidence="5 6">
    <name type="scientific">Phycisphaera mikurensis (strain NBRC 102666 / KCTC 22515 / FYK2301M01)</name>
    <dbReference type="NCBI Taxonomy" id="1142394"/>
    <lineage>
        <taxon>Bacteria</taxon>
        <taxon>Pseudomonadati</taxon>
        <taxon>Planctomycetota</taxon>
        <taxon>Phycisphaerae</taxon>
        <taxon>Phycisphaerales</taxon>
        <taxon>Phycisphaeraceae</taxon>
        <taxon>Phycisphaera</taxon>
    </lineage>
</organism>
<keyword evidence="6" id="KW-1185">Reference proteome</keyword>
<feature type="binding site" evidence="1">
    <location>
        <begin position="203"/>
        <end position="209"/>
    </location>
    <ligand>
        <name>ATP</name>
        <dbReference type="ChEBI" id="CHEBI:30616"/>
    </ligand>
</feature>
<feature type="active site" evidence="2">
    <location>
        <position position="198"/>
    </location>
</feature>
<dbReference type="PANTHER" id="PTHR13504">
    <property type="entry name" value="FIDO DOMAIN-CONTAINING PROTEIN DDB_G0283145"/>
    <property type="match status" value="1"/>
</dbReference>
<dbReference type="HOGENOM" id="CLU_047250_1_1_0"/>
<dbReference type="OrthoDB" id="9813719at2"/>
<gene>
    <name evidence="5" type="ordered locus">PSMK_05780</name>
</gene>
<sequence length="376" mass="42525">MSRPVWRPQHPWNGLPALQKSVAAFETVPVLRRCIRSRAALAELKQAAERFPNQAVLIGTIPLLEAQASSAIENIVTTQDQLFRLQRAEDVADPAAKEALRYRHALLEGFATLRDRPLTTATAEAVCGRIRGVETRVRPMAGTTLANPATGEVVYTPPEGEDRLRRMLAAWERYPNEPSELDPLIRMAAGHHQFEAIHPFHDGNGRTGRILNSLFLIQEELLTLPVLYLSRYIIAHKAEYYGLLLEVTRSAAWEPWILYMLRGVEETAIWTTAKIGGIRRLFDETVEHVRATVPRTYRHELIVLLFEQPYLRIQNLFEAGIAQRQAASRQLRQLVDAGVLREVEAGREKLFLNPRLMRLLTSDSNGWTPFPGPAGR</sequence>
<evidence type="ECO:0000259" key="4">
    <source>
        <dbReference type="PROSITE" id="PS51459"/>
    </source>
</evidence>
<feature type="binding site" evidence="1">
    <location>
        <position position="73"/>
    </location>
    <ligand>
        <name>ATP</name>
        <dbReference type="ChEBI" id="CHEBI:30616"/>
    </ligand>
</feature>
<dbReference type="InterPro" id="IPR036597">
    <property type="entry name" value="Fido-like_dom_sf"/>
</dbReference>
<feature type="binding site" evidence="1">
    <location>
        <position position="240"/>
    </location>
    <ligand>
        <name>ATP</name>
        <dbReference type="ChEBI" id="CHEBI:30616"/>
    </ligand>
</feature>
<dbReference type="PROSITE" id="PS51459">
    <property type="entry name" value="FIDO"/>
    <property type="match status" value="1"/>
</dbReference>
<dbReference type="InterPro" id="IPR025758">
    <property type="entry name" value="Fic/DOC_N"/>
</dbReference>
<proteinExistence type="predicted"/>
<dbReference type="AlphaFoldDB" id="I0IBU9"/>
<dbReference type="Pfam" id="PF02661">
    <property type="entry name" value="Fic"/>
    <property type="match status" value="1"/>
</dbReference>
<dbReference type="PIRSF" id="PIRSF038925">
    <property type="entry name" value="AMP-prot_trans"/>
    <property type="match status" value="1"/>
</dbReference>
<dbReference type="SUPFAM" id="SSF140931">
    <property type="entry name" value="Fic-like"/>
    <property type="match status" value="1"/>
</dbReference>
<evidence type="ECO:0000256" key="1">
    <source>
        <dbReference type="PIRSR" id="PIRSR038925-1"/>
    </source>
</evidence>
<feature type="binding site" evidence="3">
    <location>
        <begin position="240"/>
        <end position="241"/>
    </location>
    <ligand>
        <name>ATP</name>
        <dbReference type="ChEBI" id="CHEBI:30616"/>
    </ligand>
</feature>
<feature type="binding site" evidence="3">
    <location>
        <begin position="202"/>
        <end position="209"/>
    </location>
    <ligand>
        <name>ATP</name>
        <dbReference type="ChEBI" id="CHEBI:30616"/>
    </ligand>
</feature>
<dbReference type="InterPro" id="IPR048770">
    <property type="entry name" value="SoFic-like_C"/>
</dbReference>
<keyword evidence="1" id="KW-0067">ATP-binding</keyword>
<dbReference type="Pfam" id="PF21248">
    <property type="entry name" value="SoFic-like_C"/>
    <property type="match status" value="1"/>
</dbReference>
<dbReference type="Pfam" id="PF13784">
    <property type="entry name" value="Fic_N"/>
    <property type="match status" value="1"/>
</dbReference>
<dbReference type="GO" id="GO:0005524">
    <property type="term" value="F:ATP binding"/>
    <property type="evidence" value="ECO:0007669"/>
    <property type="project" value="UniProtKB-KW"/>
</dbReference>
<protein>
    <recommendedName>
        <fullName evidence="4">Fido domain-containing protein</fullName>
    </recommendedName>
</protein>
<feature type="binding site" evidence="1">
    <location>
        <position position="198"/>
    </location>
    <ligand>
        <name>ATP</name>
        <dbReference type="ChEBI" id="CHEBI:30616"/>
    </ligand>
</feature>
<dbReference type="Proteomes" id="UP000007881">
    <property type="component" value="Chromosome"/>
</dbReference>
<accession>I0IBU9</accession>
<reference evidence="5 6" key="1">
    <citation type="submission" date="2012-02" db="EMBL/GenBank/DDBJ databases">
        <title>Complete genome sequence of Phycisphaera mikurensis NBRC 102666.</title>
        <authorList>
            <person name="Ankai A."/>
            <person name="Hosoyama A."/>
            <person name="Terui Y."/>
            <person name="Sekine M."/>
            <person name="Fukai R."/>
            <person name="Kato Y."/>
            <person name="Nakamura S."/>
            <person name="Yamada-Narita S."/>
            <person name="Kawakoshi A."/>
            <person name="Fukunaga Y."/>
            <person name="Yamazaki S."/>
            <person name="Fujita N."/>
        </authorList>
    </citation>
    <scope>NUCLEOTIDE SEQUENCE [LARGE SCALE GENOMIC DNA]</scope>
    <source>
        <strain evidence="6">NBRC 102666 / KCTC 22515 / FYK2301M01</strain>
    </source>
</reference>